<sequence length="423" mass="48489">MLDFKVTDFNNGLKLITAPLANTKAVTILFLISVGSRYEEASQNGISHFLEHLFFKGTNKRPTTLDIAKTLDGVGASYNAFTGEEHTGFYVRSASEHFDLALDVLYDLLYNSKFDEAEIEKEKGVIYEEINMYQDMPQSYIVDVAKKLFYGDQSLGRPIVGQKELIKKFQRKDFLTYRDEFYSSSNIVVAVAGGNGHLWQEKISKFFENLPAKKKNLFPKAIEKQEKPATAVFHKKTDQAHMILGFRSIPRIDGRRPILKVLNNLMGENMSSRLFIELREKRGLAYYISSEMADYQDAGVFGAAAGADILRIEETIKVILDEFQKLKTQKVSSEELIRAKENLKGKLYLGLEESFSVADFLATQQLFWEKIEDPEDLIKKYEKITAEDIQKFAQEFFVSKNLNLAIIGPFKEEEKFQKIIERY</sequence>
<name>A0A0G0LHZ5_9BACT</name>
<dbReference type="PANTHER" id="PTHR11851">
    <property type="entry name" value="METALLOPROTEASE"/>
    <property type="match status" value="1"/>
</dbReference>
<accession>A0A0G0LHZ5</accession>
<feature type="domain" description="Peptidase M16 C-terminal" evidence="4">
    <location>
        <begin position="168"/>
        <end position="343"/>
    </location>
</feature>
<dbReference type="Pfam" id="PF05193">
    <property type="entry name" value="Peptidase_M16_C"/>
    <property type="match status" value="1"/>
</dbReference>
<evidence type="ECO:0000313" key="5">
    <source>
        <dbReference type="EMBL" id="KKQ90657.1"/>
    </source>
</evidence>
<dbReference type="InterPro" id="IPR011765">
    <property type="entry name" value="Pept_M16_N"/>
</dbReference>
<dbReference type="SUPFAM" id="SSF63411">
    <property type="entry name" value="LuxS/MPP-like metallohydrolase"/>
    <property type="match status" value="2"/>
</dbReference>
<dbReference type="GO" id="GO:0046872">
    <property type="term" value="F:metal ion binding"/>
    <property type="evidence" value="ECO:0007669"/>
    <property type="project" value="InterPro"/>
</dbReference>
<dbReference type="InterPro" id="IPR050361">
    <property type="entry name" value="MPP/UQCRC_Complex"/>
</dbReference>
<dbReference type="AlphaFoldDB" id="A0A0G0LHZ5"/>
<protein>
    <submittedName>
        <fullName evidence="5">Peptidase M16 domain protein</fullName>
    </submittedName>
</protein>
<dbReference type="Proteomes" id="UP000033862">
    <property type="component" value="Unassembled WGS sequence"/>
</dbReference>
<dbReference type="InterPro" id="IPR007863">
    <property type="entry name" value="Peptidase_M16_C"/>
</dbReference>
<dbReference type="GO" id="GO:0006508">
    <property type="term" value="P:proteolysis"/>
    <property type="evidence" value="ECO:0007669"/>
    <property type="project" value="InterPro"/>
</dbReference>
<evidence type="ECO:0000313" key="6">
    <source>
        <dbReference type="Proteomes" id="UP000033862"/>
    </source>
</evidence>
<evidence type="ECO:0000259" key="4">
    <source>
        <dbReference type="Pfam" id="PF05193"/>
    </source>
</evidence>
<proteinExistence type="inferred from homology"/>
<evidence type="ECO:0000256" key="2">
    <source>
        <dbReference type="RuleBase" id="RU004447"/>
    </source>
</evidence>
<dbReference type="InterPro" id="IPR001431">
    <property type="entry name" value="Pept_M16_Zn_BS"/>
</dbReference>
<evidence type="ECO:0000259" key="3">
    <source>
        <dbReference type="Pfam" id="PF00675"/>
    </source>
</evidence>
<dbReference type="Gene3D" id="3.30.830.10">
    <property type="entry name" value="Metalloenzyme, LuxS/M16 peptidase-like"/>
    <property type="match status" value="2"/>
</dbReference>
<evidence type="ECO:0000256" key="1">
    <source>
        <dbReference type="ARBA" id="ARBA00007261"/>
    </source>
</evidence>
<gene>
    <name evidence="5" type="ORF">UT15_C0008G0008</name>
</gene>
<dbReference type="GO" id="GO:0004222">
    <property type="term" value="F:metalloendopeptidase activity"/>
    <property type="evidence" value="ECO:0007669"/>
    <property type="project" value="InterPro"/>
</dbReference>
<dbReference type="PROSITE" id="PS00143">
    <property type="entry name" value="INSULINASE"/>
    <property type="match status" value="1"/>
</dbReference>
<dbReference type="InterPro" id="IPR011249">
    <property type="entry name" value="Metalloenz_LuxS/M16"/>
</dbReference>
<comment type="similarity">
    <text evidence="1 2">Belongs to the peptidase M16 family.</text>
</comment>
<organism evidence="5 6">
    <name type="scientific">Berkelbacteria bacterium GW2011_GWA1_39_10</name>
    <dbReference type="NCBI Taxonomy" id="1618332"/>
    <lineage>
        <taxon>Bacteria</taxon>
        <taxon>Candidatus Berkelbacteria</taxon>
    </lineage>
</organism>
<comment type="caution">
    <text evidence="5">The sequence shown here is derived from an EMBL/GenBank/DDBJ whole genome shotgun (WGS) entry which is preliminary data.</text>
</comment>
<feature type="domain" description="Peptidase M16 N-terminal" evidence="3">
    <location>
        <begin position="21"/>
        <end position="161"/>
    </location>
</feature>
<dbReference type="Pfam" id="PF00675">
    <property type="entry name" value="Peptidase_M16"/>
    <property type="match status" value="1"/>
</dbReference>
<dbReference type="EMBL" id="LBVS01000008">
    <property type="protein sequence ID" value="KKQ90657.1"/>
    <property type="molecule type" value="Genomic_DNA"/>
</dbReference>
<dbReference type="PANTHER" id="PTHR11851:SF49">
    <property type="entry name" value="MITOCHONDRIAL-PROCESSING PEPTIDASE SUBUNIT ALPHA"/>
    <property type="match status" value="1"/>
</dbReference>
<reference evidence="5 6" key="1">
    <citation type="journal article" date="2015" name="Nature">
        <title>rRNA introns, odd ribosomes, and small enigmatic genomes across a large radiation of phyla.</title>
        <authorList>
            <person name="Brown C.T."/>
            <person name="Hug L.A."/>
            <person name="Thomas B.C."/>
            <person name="Sharon I."/>
            <person name="Castelle C.J."/>
            <person name="Singh A."/>
            <person name="Wilkins M.J."/>
            <person name="Williams K.H."/>
            <person name="Banfield J.F."/>
        </authorList>
    </citation>
    <scope>NUCLEOTIDE SEQUENCE [LARGE SCALE GENOMIC DNA]</scope>
</reference>
<dbReference type="STRING" id="1618332.UT15_C0008G0008"/>